<dbReference type="EMBL" id="AP003446">
    <property type="protein sequence ID" value="BAD73563.1"/>
    <property type="molecule type" value="Genomic_DNA"/>
</dbReference>
<accession>Q5QLZ6</accession>
<keyword evidence="1" id="KW-0812">Transmembrane</keyword>
<protein>
    <submittedName>
        <fullName evidence="2">Uncharacterized protein</fullName>
    </submittedName>
</protein>
<dbReference type="AlphaFoldDB" id="Q5QLZ6"/>
<proteinExistence type="predicted"/>
<feature type="transmembrane region" description="Helical" evidence="1">
    <location>
        <begin position="90"/>
        <end position="112"/>
    </location>
</feature>
<name>Q5QLZ6_ORYSJ</name>
<evidence type="ECO:0000256" key="1">
    <source>
        <dbReference type="SAM" id="Phobius"/>
    </source>
</evidence>
<sequence length="134" mass="15024">MRPMPTVARPYRGAACGGTTWRRRWPFRRLGEAAAWHSVTTLPRERIGNAAAGQIRGEAAGRCRRAVAGVVGLRRAATTLKISPSTPLPFFIFISFSFLRFLLSFHLPFVLLPYGPYIYKIGELTCRPKSIFDI</sequence>
<evidence type="ECO:0000313" key="2">
    <source>
        <dbReference type="EMBL" id="BAD73563.1"/>
    </source>
</evidence>
<dbReference type="Proteomes" id="UP000817658">
    <property type="component" value="Chromosome 1"/>
</dbReference>
<gene>
    <name evidence="2" type="primary">OJ1529_G03.15</name>
</gene>
<keyword evidence="1" id="KW-0472">Membrane</keyword>
<reference evidence="2" key="1">
    <citation type="journal article" date="2002" name="Nature">
        <title>The genome sequence and structure of rice chromosome 1.</title>
        <authorList>
            <person name="Sasaki T."/>
            <person name="Matsumoto T."/>
            <person name="Yamamoto K."/>
            <person name="Sakata K."/>
            <person name="Baba T."/>
            <person name="Katayose Y."/>
            <person name="Wu J."/>
            <person name="Niimura Y."/>
            <person name="Cheng Z."/>
            <person name="Nagamura Y."/>
            <person name="Antonio B.A."/>
            <person name="Kanamori H."/>
            <person name="Hosokawa S."/>
            <person name="Masukawa M."/>
            <person name="Arikawa K."/>
            <person name="Chiden Y."/>
            <person name="Hayashi M."/>
            <person name="Okamoto M."/>
            <person name="Ando T."/>
            <person name="Aoki H."/>
            <person name="Arita K."/>
            <person name="Hamada M."/>
            <person name="Harada C."/>
            <person name="Hijishita S."/>
            <person name="Honda M."/>
            <person name="Ichikawa Y."/>
            <person name="Idonuma A."/>
            <person name="Iijima M."/>
            <person name="Ikeda M."/>
            <person name="Ikeno M."/>
            <person name="Itoh S."/>
            <person name="Itoh T."/>
            <person name="Itoh Y."/>
            <person name="Itoh Y."/>
            <person name="Iwabuchi A."/>
            <person name="Kamiya K."/>
            <person name="Karasawa W."/>
            <person name="Katagiri S."/>
            <person name="Kikuta A."/>
            <person name="Kobayashi N."/>
            <person name="Kono I."/>
            <person name="Machita K."/>
            <person name="Maehara T."/>
            <person name="Mizuno H."/>
            <person name="Mizubayashi T."/>
            <person name="Mukai Y."/>
            <person name="Nagasaki H."/>
            <person name="Nakashima M."/>
            <person name="Nakama Y."/>
            <person name="Nakamichi Y."/>
            <person name="Nakamura M."/>
            <person name="Namiki N."/>
            <person name="Negishi M."/>
            <person name="Ohta I."/>
            <person name="Ono N."/>
            <person name="Saji S."/>
            <person name="Sakai K."/>
            <person name="Shibata M."/>
            <person name="Shimokawa T."/>
            <person name="Shomura A."/>
            <person name="Song J."/>
            <person name="Takazaki Y."/>
            <person name="Terasawa K."/>
            <person name="Tsuji K."/>
            <person name="Waki K."/>
            <person name="Yamagata H."/>
            <person name="Yamane H."/>
            <person name="Yoshiki S."/>
            <person name="Yoshihara R."/>
            <person name="Yukawa K."/>
            <person name="Zhong H."/>
            <person name="Iwama H."/>
            <person name="Endo T."/>
            <person name="Ito H."/>
            <person name="Hahn J.H."/>
            <person name="Kim H.I."/>
            <person name="Eun M.Y."/>
            <person name="Yano M."/>
            <person name="Jiang J."/>
            <person name="Gojobori T."/>
        </authorList>
    </citation>
    <scope>NUCLEOTIDE SEQUENCE [LARGE SCALE GENOMIC DNA]</scope>
</reference>
<organism evidence="2">
    <name type="scientific">Oryza sativa subsp. japonica</name>
    <name type="common">Rice</name>
    <dbReference type="NCBI Taxonomy" id="39947"/>
    <lineage>
        <taxon>Eukaryota</taxon>
        <taxon>Viridiplantae</taxon>
        <taxon>Streptophyta</taxon>
        <taxon>Embryophyta</taxon>
        <taxon>Tracheophyta</taxon>
        <taxon>Spermatophyta</taxon>
        <taxon>Magnoliopsida</taxon>
        <taxon>Liliopsida</taxon>
        <taxon>Poales</taxon>
        <taxon>Poaceae</taxon>
        <taxon>BOP clade</taxon>
        <taxon>Oryzoideae</taxon>
        <taxon>Oryzeae</taxon>
        <taxon>Oryzinae</taxon>
        <taxon>Oryza</taxon>
        <taxon>Oryza sativa</taxon>
    </lineage>
</organism>
<keyword evidence="1" id="KW-1133">Transmembrane helix</keyword>